<dbReference type="AlphaFoldDB" id="A0A8H6S4K0"/>
<dbReference type="GeneID" id="59350704"/>
<dbReference type="Pfam" id="PF00646">
    <property type="entry name" value="F-box"/>
    <property type="match status" value="1"/>
</dbReference>
<dbReference type="SUPFAM" id="SSF81383">
    <property type="entry name" value="F-box domain"/>
    <property type="match status" value="1"/>
</dbReference>
<evidence type="ECO:0000313" key="3">
    <source>
        <dbReference type="Proteomes" id="UP000636479"/>
    </source>
</evidence>
<proteinExistence type="predicted"/>
<dbReference type="RefSeq" id="XP_037215114.1">
    <property type="nucleotide sequence ID" value="XM_037368188.1"/>
</dbReference>
<name>A0A8H6S4K0_9AGAR</name>
<sequence>MYAPTAFELPNELWTEVLADLPRSSLIHVRMVSRHFYALAHPVFFRSLILDPDHHASRGNRDFLGMLQLYTGPHIRKHVRDLSVSFRFARCTRSQRCSGKVMPLSGPMLAAIPTFSSLRTLECAFRPTETVDLSALGFHTLPMLDKLTITGGSIACPLQSDPASRLRVAHFAYTDIPGMEHVLQAQLAHHDGAGFRSFLSALDPAYLTALTLRPSYDVSPGAWLSLDAGVHPSFTRLATVDISVDGPFLGPVRSFLAALPALANVVLSGAFRSACDLSLDTPAWPQTPAPVAMTRVRRYTGPAEYLARLRLPNLTSITLTSAGCRCAIRGLFKRLDTTQVEELALMLPLGYIHEWVDLSFYEDEEESICWRNREETDGVFGLFPRLRSLRLRVTDNAEDDKDVLDAFDVLIDEIGADVPNALVSILREADTVKIPLDHVVVEWDVAGATVAALPEMEGLFDVLQGVSERMREIEFKGGVRDEDAYVAPA</sequence>
<reference evidence="2" key="1">
    <citation type="submission" date="2020-05" db="EMBL/GenBank/DDBJ databases">
        <title>Mycena genomes resolve the evolution of fungal bioluminescence.</title>
        <authorList>
            <person name="Tsai I.J."/>
        </authorList>
    </citation>
    <scope>NUCLEOTIDE SEQUENCE</scope>
    <source>
        <strain evidence="2">171206Taipei</strain>
    </source>
</reference>
<comment type="caution">
    <text evidence="2">The sequence shown here is derived from an EMBL/GenBank/DDBJ whole genome shotgun (WGS) entry which is preliminary data.</text>
</comment>
<dbReference type="PROSITE" id="PS50181">
    <property type="entry name" value="FBOX"/>
    <property type="match status" value="1"/>
</dbReference>
<dbReference type="OrthoDB" id="3053618at2759"/>
<gene>
    <name evidence="2" type="ORF">MIND_01166800</name>
</gene>
<evidence type="ECO:0000313" key="2">
    <source>
        <dbReference type="EMBL" id="KAF7292686.1"/>
    </source>
</evidence>
<dbReference type="InterPro" id="IPR001810">
    <property type="entry name" value="F-box_dom"/>
</dbReference>
<evidence type="ECO:0000259" key="1">
    <source>
        <dbReference type="PROSITE" id="PS50181"/>
    </source>
</evidence>
<keyword evidence="3" id="KW-1185">Reference proteome</keyword>
<organism evidence="2 3">
    <name type="scientific">Mycena indigotica</name>
    <dbReference type="NCBI Taxonomy" id="2126181"/>
    <lineage>
        <taxon>Eukaryota</taxon>
        <taxon>Fungi</taxon>
        <taxon>Dikarya</taxon>
        <taxon>Basidiomycota</taxon>
        <taxon>Agaricomycotina</taxon>
        <taxon>Agaricomycetes</taxon>
        <taxon>Agaricomycetidae</taxon>
        <taxon>Agaricales</taxon>
        <taxon>Marasmiineae</taxon>
        <taxon>Mycenaceae</taxon>
        <taxon>Mycena</taxon>
    </lineage>
</organism>
<dbReference type="EMBL" id="JACAZF010000011">
    <property type="protein sequence ID" value="KAF7292686.1"/>
    <property type="molecule type" value="Genomic_DNA"/>
</dbReference>
<accession>A0A8H6S4K0</accession>
<feature type="domain" description="F-box" evidence="1">
    <location>
        <begin position="3"/>
        <end position="48"/>
    </location>
</feature>
<dbReference type="Proteomes" id="UP000636479">
    <property type="component" value="Unassembled WGS sequence"/>
</dbReference>
<dbReference type="InterPro" id="IPR036047">
    <property type="entry name" value="F-box-like_dom_sf"/>
</dbReference>
<protein>
    <submittedName>
        <fullName evidence="2">F-box domain-containing protein</fullName>
    </submittedName>
</protein>